<feature type="domain" description="Helix-turn-helix" evidence="1">
    <location>
        <begin position="5"/>
        <end position="59"/>
    </location>
</feature>
<evidence type="ECO:0000313" key="3">
    <source>
        <dbReference type="Proteomes" id="UP000588586"/>
    </source>
</evidence>
<evidence type="ECO:0000313" key="2">
    <source>
        <dbReference type="EMBL" id="NNM44602.1"/>
    </source>
</evidence>
<reference evidence="2 3" key="1">
    <citation type="submission" date="2020-04" db="EMBL/GenBank/DDBJ databases">
        <title>Knoellia sp. isolate from air conditioner.</title>
        <authorList>
            <person name="Chea S."/>
            <person name="Kim D.-U."/>
        </authorList>
    </citation>
    <scope>NUCLEOTIDE SEQUENCE [LARGE SCALE GENOMIC DNA]</scope>
    <source>
        <strain evidence="2 3">DB2414S</strain>
    </source>
</reference>
<proteinExistence type="predicted"/>
<gene>
    <name evidence="2" type="ORF">HJG52_01095</name>
</gene>
<dbReference type="RefSeq" id="WP_171241740.1">
    <property type="nucleotide sequence ID" value="NZ_JABEPQ010000001.1"/>
</dbReference>
<accession>A0A849HB81</accession>
<keyword evidence="3" id="KW-1185">Reference proteome</keyword>
<dbReference type="Pfam" id="PF12728">
    <property type="entry name" value="HTH_17"/>
    <property type="match status" value="1"/>
</dbReference>
<dbReference type="InterPro" id="IPR041657">
    <property type="entry name" value="HTH_17"/>
</dbReference>
<dbReference type="EMBL" id="JABEPQ010000001">
    <property type="protein sequence ID" value="NNM44602.1"/>
    <property type="molecule type" value="Genomic_DNA"/>
</dbReference>
<sequence length="62" mass="7000">MTDQLLTPAQVAERLQVHPETAALWMRTGPLPARNLSSGKRRACWRISEAELDAWVKSRPTT</sequence>
<evidence type="ECO:0000259" key="1">
    <source>
        <dbReference type="Pfam" id="PF12728"/>
    </source>
</evidence>
<dbReference type="Proteomes" id="UP000588586">
    <property type="component" value="Unassembled WGS sequence"/>
</dbReference>
<protein>
    <submittedName>
        <fullName evidence="2">Helix-turn-helix domain-containing protein</fullName>
    </submittedName>
</protein>
<dbReference type="SUPFAM" id="SSF46955">
    <property type="entry name" value="Putative DNA-binding domain"/>
    <property type="match status" value="1"/>
</dbReference>
<organism evidence="2 3">
    <name type="scientific">Knoellia koreensis</name>
    <dbReference type="NCBI Taxonomy" id="2730921"/>
    <lineage>
        <taxon>Bacteria</taxon>
        <taxon>Bacillati</taxon>
        <taxon>Actinomycetota</taxon>
        <taxon>Actinomycetes</taxon>
        <taxon>Micrococcales</taxon>
        <taxon>Intrasporangiaceae</taxon>
        <taxon>Knoellia</taxon>
    </lineage>
</organism>
<dbReference type="AlphaFoldDB" id="A0A849HB81"/>
<comment type="caution">
    <text evidence="2">The sequence shown here is derived from an EMBL/GenBank/DDBJ whole genome shotgun (WGS) entry which is preliminary data.</text>
</comment>
<name>A0A849HB81_9MICO</name>
<dbReference type="InterPro" id="IPR009061">
    <property type="entry name" value="DNA-bd_dom_put_sf"/>
</dbReference>